<keyword evidence="2" id="KW-0067">ATP-binding</keyword>
<evidence type="ECO:0000256" key="2">
    <source>
        <dbReference type="ARBA" id="ARBA00022840"/>
    </source>
</evidence>
<organism evidence="4 5">
    <name type="scientific">Stylonychia lemnae</name>
    <name type="common">Ciliate</name>
    <dbReference type="NCBI Taxonomy" id="5949"/>
    <lineage>
        <taxon>Eukaryota</taxon>
        <taxon>Sar</taxon>
        <taxon>Alveolata</taxon>
        <taxon>Ciliophora</taxon>
        <taxon>Intramacronucleata</taxon>
        <taxon>Spirotrichea</taxon>
        <taxon>Stichotrichia</taxon>
        <taxon>Sporadotrichida</taxon>
        <taxon>Oxytrichidae</taxon>
        <taxon>Stylonychinae</taxon>
        <taxon>Stylonychia</taxon>
    </lineage>
</organism>
<dbReference type="Pfam" id="PF00501">
    <property type="entry name" value="AMP-binding"/>
    <property type="match status" value="1"/>
</dbReference>
<feature type="domain" description="AMP-dependent synthetase/ligase" evidence="3">
    <location>
        <begin position="69"/>
        <end position="497"/>
    </location>
</feature>
<name>A0A077ZYZ8_STYLE</name>
<evidence type="ECO:0000256" key="1">
    <source>
        <dbReference type="ARBA" id="ARBA00022741"/>
    </source>
</evidence>
<evidence type="ECO:0000259" key="3">
    <source>
        <dbReference type="Pfam" id="PF00501"/>
    </source>
</evidence>
<dbReference type="PROSITE" id="PS00455">
    <property type="entry name" value="AMP_BINDING"/>
    <property type="match status" value="1"/>
</dbReference>
<dbReference type="FunCoup" id="A0A077ZYZ8">
    <property type="interactions" value="12"/>
</dbReference>
<keyword evidence="5" id="KW-1185">Reference proteome</keyword>
<gene>
    <name evidence="4" type="primary">Contig19069.g20217</name>
    <name evidence="4" type="ORF">STYLEM_3387</name>
</gene>
<dbReference type="AlphaFoldDB" id="A0A077ZYZ8"/>
<dbReference type="InParanoid" id="A0A077ZYZ8"/>
<dbReference type="OMA" id="EWIVRDS"/>
<accession>A0A077ZYZ8</accession>
<dbReference type="Proteomes" id="UP000039865">
    <property type="component" value="Unassembled WGS sequence"/>
</dbReference>
<dbReference type="InterPro" id="IPR042099">
    <property type="entry name" value="ANL_N_sf"/>
</dbReference>
<proteinExistence type="predicted"/>
<dbReference type="OrthoDB" id="1700726at2759"/>
<dbReference type="PANTHER" id="PTHR43272">
    <property type="entry name" value="LONG-CHAIN-FATTY-ACID--COA LIGASE"/>
    <property type="match status" value="1"/>
</dbReference>
<dbReference type="InterPro" id="IPR000873">
    <property type="entry name" value="AMP-dep_synth/lig_dom"/>
</dbReference>
<protein>
    <submittedName>
        <fullName evidence="4">Amp-binding enzyme family protein</fullName>
    </submittedName>
</protein>
<dbReference type="PANTHER" id="PTHR43272:SF33">
    <property type="entry name" value="AMP-BINDING DOMAIN-CONTAINING PROTEIN-RELATED"/>
    <property type="match status" value="1"/>
</dbReference>
<dbReference type="Gene3D" id="3.40.50.12780">
    <property type="entry name" value="N-terminal domain of ligase-like"/>
    <property type="match status" value="1"/>
</dbReference>
<keyword evidence="1" id="KW-0547">Nucleotide-binding</keyword>
<dbReference type="InterPro" id="IPR020845">
    <property type="entry name" value="AMP-binding_CS"/>
</dbReference>
<evidence type="ECO:0000313" key="4">
    <source>
        <dbReference type="EMBL" id="CDW74408.1"/>
    </source>
</evidence>
<dbReference type="SUPFAM" id="SSF56801">
    <property type="entry name" value="Acetyl-CoA synthetase-like"/>
    <property type="match status" value="1"/>
</dbReference>
<dbReference type="EMBL" id="CCKQ01003286">
    <property type="protein sequence ID" value="CDW74408.1"/>
    <property type="molecule type" value="Genomic_DNA"/>
</dbReference>
<dbReference type="GO" id="GO:0005524">
    <property type="term" value="F:ATP binding"/>
    <property type="evidence" value="ECO:0007669"/>
    <property type="project" value="UniProtKB-KW"/>
</dbReference>
<sequence length="680" mass="77515">MGNQQLIMGKYIGEQKPGQTRYLRNALIPDDAQLNETFQGMKTVAEIFKSNATKYPNKPYTGTRKRTKNEDGTIAYGDYEWRTFSEVYQRTQAIANYLLHHNLCPRIQSDYDGEFKFLALYAKNREEWLETDFACSLTSITVVTLYDTLGRDSIQYILSQTKVQTIVLSADKIQGLLELKKSGLLQHLTHLINIDEQTEQLAHDVAEAGLTLIQYDTVIEEGQKFTDVQYEEPSQNTIYTVCYTSGTTGAPKGAMLNHKSLIANVDGLTKFDGQFSLLDTDVYISYLPLAHIFERFQMIASMSYRLQYGFYQGDVFKLREDLAVLKPTVMISVPRLFNRFYDLMQASLKDITGMKRTLCDYAISVKLSNLEKSAQYTHAVYDRIVFQKFKDILGGRVRQLITGSAPISKDVLNFLKIAFCCPIVEGYGQTECAAPACITWIKDPQAGHVGAPFPACDFKLVDVPEMQYFSTDVDENGVNYPRGEVCYKGPNNFVGYFSNPQANKETFDEDGWVHTGDIGMFRPNGTIRIIDRKKNIFKLSQGEYVIPEKIENKLVQSAYIQQIFVYGDSLQNNLVAVIYPDQLVVNKWAQSNNITDPIAELVRRPDLNKLILEDVKRIARESQLFGFEIPLKIYLTSTEFKPENDLLTPTFKLKRNEAKQYFFNEIKAMYDGAVLQGEEK</sequence>
<evidence type="ECO:0000313" key="5">
    <source>
        <dbReference type="Proteomes" id="UP000039865"/>
    </source>
</evidence>
<dbReference type="GO" id="GO:0016020">
    <property type="term" value="C:membrane"/>
    <property type="evidence" value="ECO:0007669"/>
    <property type="project" value="TreeGrafter"/>
</dbReference>
<dbReference type="GO" id="GO:0004467">
    <property type="term" value="F:long-chain fatty acid-CoA ligase activity"/>
    <property type="evidence" value="ECO:0007669"/>
    <property type="project" value="TreeGrafter"/>
</dbReference>
<reference evidence="4 5" key="1">
    <citation type="submission" date="2014-06" db="EMBL/GenBank/DDBJ databases">
        <authorList>
            <person name="Swart Estienne"/>
        </authorList>
    </citation>
    <scope>NUCLEOTIDE SEQUENCE [LARGE SCALE GENOMIC DNA]</scope>
    <source>
        <strain evidence="4 5">130c</strain>
    </source>
</reference>
<dbReference type="GO" id="GO:0005783">
    <property type="term" value="C:endoplasmic reticulum"/>
    <property type="evidence" value="ECO:0007669"/>
    <property type="project" value="TreeGrafter"/>
</dbReference>